<protein>
    <submittedName>
        <fullName evidence="3">Bifunctional oligoribonuclease/PAP phosphatase NrnA</fullName>
    </submittedName>
</protein>
<dbReference type="InterPro" id="IPR038763">
    <property type="entry name" value="DHH_sf"/>
</dbReference>
<evidence type="ECO:0000313" key="3">
    <source>
        <dbReference type="EMBL" id="AZI58087.1"/>
    </source>
</evidence>
<reference evidence="3 4" key="2">
    <citation type="submission" date="2018-12" db="EMBL/GenBank/DDBJ databases">
        <title>Nakamurella antarcticus sp. nov., isolated from Antarctica South Shetland Islands soil.</title>
        <authorList>
            <person name="Peng F."/>
        </authorList>
    </citation>
    <scope>NUCLEOTIDE SEQUENCE [LARGE SCALE GENOMIC DNA]</scope>
    <source>
        <strain evidence="3 4">S14-144</strain>
    </source>
</reference>
<feature type="domain" description="DHHA1" evidence="2">
    <location>
        <begin position="255"/>
        <end position="337"/>
    </location>
</feature>
<evidence type="ECO:0000313" key="4">
    <source>
        <dbReference type="Proteomes" id="UP000268084"/>
    </source>
</evidence>
<keyword evidence="4" id="KW-1185">Reference proteome</keyword>
<dbReference type="Gene3D" id="3.90.1640.10">
    <property type="entry name" value="inorganic pyrophosphatase (n-terminal core)"/>
    <property type="match status" value="1"/>
</dbReference>
<feature type="domain" description="DDH" evidence="1">
    <location>
        <begin position="37"/>
        <end position="178"/>
    </location>
</feature>
<dbReference type="Pfam" id="PF02272">
    <property type="entry name" value="DHHA1"/>
    <property type="match status" value="1"/>
</dbReference>
<dbReference type="AlphaFoldDB" id="A0A3G8ZMR1"/>
<dbReference type="GO" id="GO:0003676">
    <property type="term" value="F:nucleic acid binding"/>
    <property type="evidence" value="ECO:0007669"/>
    <property type="project" value="InterPro"/>
</dbReference>
<dbReference type="PANTHER" id="PTHR47618:SF1">
    <property type="entry name" value="BIFUNCTIONAL OLIGORIBONUCLEASE AND PAP PHOSPHATASE NRNA"/>
    <property type="match status" value="1"/>
</dbReference>
<reference evidence="3 4" key="1">
    <citation type="submission" date="2018-11" db="EMBL/GenBank/DDBJ databases">
        <authorList>
            <person name="Da X."/>
        </authorList>
    </citation>
    <scope>NUCLEOTIDE SEQUENCE [LARGE SCALE GENOMIC DNA]</scope>
    <source>
        <strain evidence="3 4">S14-144</strain>
    </source>
</reference>
<evidence type="ECO:0000259" key="1">
    <source>
        <dbReference type="Pfam" id="PF01368"/>
    </source>
</evidence>
<accession>A0A3G8ZMR1</accession>
<name>A0A3G8ZMR1_9ACTN</name>
<dbReference type="InterPro" id="IPR051319">
    <property type="entry name" value="Oligoribo/pAp-PDE_c-di-AMP_PDE"/>
</dbReference>
<sequence length="344" mass="36222">METTMTTAALTPEAEGSPVVHSAVSAVAAALRTAESVVLLAHSNPDADALGSALALGLHLRSRGTKVWVSFDRPAEIPLSLRTLPGQELIVTPSDLPVDAQLVVSVDVGARQRLGHLIDLFDAAPVSICIDHHASNPGFGQIQLIDPSAAANVMLVVEVLDEMQAEITADIAANLYAGLATDTANFRFATAPSHLLAARLIAAGTEPQSLMRPIMDTHPFRWLAMLSCALKSATLLPEVAHGAGMVWVKVSEADSDGLRMEDLDSIIDIVRTTGEAEIAAVFKETAPLMWQVSLRAKTTFDVGRAATELGGGGHPRSAGYSFSGNVESLLAELMSVLQSVEPAR</sequence>
<gene>
    <name evidence="3" type="ORF">EH165_07985</name>
</gene>
<dbReference type="PANTHER" id="PTHR47618">
    <property type="entry name" value="BIFUNCTIONAL OLIGORIBONUCLEASE AND PAP PHOSPHATASE NRNA"/>
    <property type="match status" value="1"/>
</dbReference>
<organism evidence="3 4">
    <name type="scientific">Nakamurella antarctica</name>
    <dbReference type="NCBI Taxonomy" id="1902245"/>
    <lineage>
        <taxon>Bacteria</taxon>
        <taxon>Bacillati</taxon>
        <taxon>Actinomycetota</taxon>
        <taxon>Actinomycetes</taxon>
        <taxon>Nakamurellales</taxon>
        <taxon>Nakamurellaceae</taxon>
        <taxon>Nakamurella</taxon>
    </lineage>
</organism>
<dbReference type="SUPFAM" id="SSF64182">
    <property type="entry name" value="DHH phosphoesterases"/>
    <property type="match status" value="1"/>
</dbReference>
<proteinExistence type="predicted"/>
<evidence type="ECO:0000259" key="2">
    <source>
        <dbReference type="Pfam" id="PF02272"/>
    </source>
</evidence>
<dbReference type="EMBL" id="CP034170">
    <property type="protein sequence ID" value="AZI58087.1"/>
    <property type="molecule type" value="Genomic_DNA"/>
</dbReference>
<dbReference type="Pfam" id="PF01368">
    <property type="entry name" value="DHH"/>
    <property type="match status" value="1"/>
</dbReference>
<dbReference type="Proteomes" id="UP000268084">
    <property type="component" value="Chromosome"/>
</dbReference>
<dbReference type="Gene3D" id="3.10.310.30">
    <property type="match status" value="1"/>
</dbReference>
<dbReference type="OrthoDB" id="9803668at2"/>
<dbReference type="InterPro" id="IPR003156">
    <property type="entry name" value="DHHA1_dom"/>
</dbReference>
<dbReference type="InterPro" id="IPR001667">
    <property type="entry name" value="DDH_dom"/>
</dbReference>
<dbReference type="KEGG" id="nak:EH165_07985"/>